<dbReference type="InterPro" id="IPR036179">
    <property type="entry name" value="Ig-like_dom_sf"/>
</dbReference>
<dbReference type="OrthoDB" id="9422899at2759"/>
<dbReference type="PANTHER" id="PTHR15193:SF2">
    <property type="match status" value="1"/>
</dbReference>
<evidence type="ECO:0000313" key="5">
    <source>
        <dbReference type="Proteomes" id="UP000018468"/>
    </source>
</evidence>
<reference evidence="4" key="3">
    <citation type="submission" date="2025-09" db="UniProtKB">
        <authorList>
            <consortium name="Ensembl"/>
        </authorList>
    </citation>
    <scope>IDENTIFICATION</scope>
</reference>
<dbReference type="SUPFAM" id="SSF48726">
    <property type="entry name" value="Immunoglobulin"/>
    <property type="match status" value="1"/>
</dbReference>
<reference evidence="5" key="1">
    <citation type="submission" date="2011-12" db="EMBL/GenBank/DDBJ databases">
        <title>The Draft Genome of Lepisosteus oculatus.</title>
        <authorList>
            <consortium name="The Broad Institute Genome Assembly &amp; Analysis Group"/>
            <consortium name="Computational R&amp;D Group"/>
            <consortium name="and Sequencing Platform"/>
            <person name="Di Palma F."/>
            <person name="Alfoldi J."/>
            <person name="Johnson J."/>
            <person name="Berlin A."/>
            <person name="Gnerre S."/>
            <person name="Jaffe D."/>
            <person name="MacCallum I."/>
            <person name="Young S."/>
            <person name="Walker B.J."/>
            <person name="Lander E.S."/>
            <person name="Lindblad-Toh K."/>
        </authorList>
    </citation>
    <scope>NUCLEOTIDE SEQUENCE [LARGE SCALE GENOMIC DNA]</scope>
</reference>
<proteinExistence type="predicted"/>
<keyword evidence="2" id="KW-0732">Signal</keyword>
<dbReference type="HOGENOM" id="CLU_1348552_0_0_1"/>
<dbReference type="AlphaFoldDB" id="W5M2A5"/>
<dbReference type="InterPro" id="IPR013783">
    <property type="entry name" value="Ig-like_fold"/>
</dbReference>
<accession>W5M2A5</accession>
<keyword evidence="1" id="KW-1133">Transmembrane helix</keyword>
<organism evidence="4 5">
    <name type="scientific">Lepisosteus oculatus</name>
    <name type="common">Spotted gar</name>
    <dbReference type="NCBI Taxonomy" id="7918"/>
    <lineage>
        <taxon>Eukaryota</taxon>
        <taxon>Metazoa</taxon>
        <taxon>Chordata</taxon>
        <taxon>Craniata</taxon>
        <taxon>Vertebrata</taxon>
        <taxon>Euteleostomi</taxon>
        <taxon>Actinopterygii</taxon>
        <taxon>Neopterygii</taxon>
        <taxon>Holostei</taxon>
        <taxon>Semionotiformes</taxon>
        <taxon>Lepisosteidae</taxon>
        <taxon>Lepisosteus</taxon>
    </lineage>
</organism>
<feature type="signal peptide" evidence="2">
    <location>
        <begin position="1"/>
        <end position="22"/>
    </location>
</feature>
<protein>
    <submittedName>
        <fullName evidence="4">Uncharacterized LOC107079557</fullName>
    </submittedName>
</protein>
<sequence length="203" mass="22535">MLVYWAAILCVAVVLQRPFSKAQDLVVADCNTEATLPCTAVQRATQYRSVHWYKVDGNRTGILRKTNNKVSLYASAKEAKLGPGEALVLPSVKPEESGIYQCSLYAVLGHRNQDSLITLKVEECVTSIMSTTVPVQQRITTVLTGEENSTELCDQVILLPSFVVVSGFTAVGLLKTALSFACVAVFLKICEKREKRMERQYWR</sequence>
<dbReference type="EMBL" id="AHAT01021146">
    <property type="status" value="NOT_ANNOTATED_CDS"/>
    <property type="molecule type" value="Genomic_DNA"/>
</dbReference>
<dbReference type="Bgee" id="ENSLOCG00000002157">
    <property type="expression patterns" value="Expressed in pharyngeal gill and 11 other cell types or tissues"/>
</dbReference>
<evidence type="ECO:0000256" key="2">
    <source>
        <dbReference type="SAM" id="SignalP"/>
    </source>
</evidence>
<dbReference type="RefSeq" id="XP_015220166.1">
    <property type="nucleotide sequence ID" value="XM_015364680.2"/>
</dbReference>
<keyword evidence="1" id="KW-0472">Membrane</keyword>
<dbReference type="GeneID" id="107079557"/>
<evidence type="ECO:0000259" key="3">
    <source>
        <dbReference type="PROSITE" id="PS50835"/>
    </source>
</evidence>
<feature type="chain" id="PRO_5004865533" evidence="2">
    <location>
        <begin position="23"/>
        <end position="203"/>
    </location>
</feature>
<dbReference type="InParanoid" id="W5M2A5"/>
<reference evidence="4" key="2">
    <citation type="submission" date="2025-08" db="UniProtKB">
        <authorList>
            <consortium name="Ensembl"/>
        </authorList>
    </citation>
    <scope>IDENTIFICATION</scope>
</reference>
<keyword evidence="5" id="KW-1185">Reference proteome</keyword>
<evidence type="ECO:0000313" key="4">
    <source>
        <dbReference type="Ensembl" id="ENSLOCP00000002513.1"/>
    </source>
</evidence>
<name>W5M2A5_LEPOC</name>
<keyword evidence="1" id="KW-0812">Transmembrane</keyword>
<feature type="domain" description="Ig-like" evidence="3">
    <location>
        <begin position="18"/>
        <end position="118"/>
    </location>
</feature>
<dbReference type="Gene3D" id="2.60.40.10">
    <property type="entry name" value="Immunoglobulins"/>
    <property type="match status" value="1"/>
</dbReference>
<dbReference type="eggNOG" id="ENOG502SBCW">
    <property type="taxonomic scope" value="Eukaryota"/>
</dbReference>
<dbReference type="PANTHER" id="PTHR15193">
    <property type="entry name" value="CD83 ANTIGEN"/>
    <property type="match status" value="1"/>
</dbReference>
<dbReference type="SMART" id="SM00409">
    <property type="entry name" value="IG"/>
    <property type="match status" value="1"/>
</dbReference>
<dbReference type="GeneTree" id="ENSGT00990000204979"/>
<dbReference type="OMA" id="YTSVTWY"/>
<dbReference type="Proteomes" id="UP000018468">
    <property type="component" value="Linkage group LG18"/>
</dbReference>
<dbReference type="Ensembl" id="ENSLOCT00000002519.1">
    <property type="protein sequence ID" value="ENSLOCP00000002513.1"/>
    <property type="gene ID" value="ENSLOCG00000002157.1"/>
</dbReference>
<dbReference type="InterPro" id="IPR007110">
    <property type="entry name" value="Ig-like_dom"/>
</dbReference>
<evidence type="ECO:0000256" key="1">
    <source>
        <dbReference type="SAM" id="Phobius"/>
    </source>
</evidence>
<feature type="transmembrane region" description="Helical" evidence="1">
    <location>
        <begin position="157"/>
        <end position="187"/>
    </location>
</feature>
<dbReference type="PROSITE" id="PS50835">
    <property type="entry name" value="IG_LIKE"/>
    <property type="match status" value="1"/>
</dbReference>
<dbReference type="InterPro" id="IPR003599">
    <property type="entry name" value="Ig_sub"/>
</dbReference>